<evidence type="ECO:0000256" key="1">
    <source>
        <dbReference type="SAM" id="Phobius"/>
    </source>
</evidence>
<evidence type="ECO:0000313" key="2">
    <source>
        <dbReference type="EMBL" id="RXK49032.1"/>
    </source>
</evidence>
<dbReference type="RefSeq" id="WP_129068629.1">
    <property type="nucleotide sequence ID" value="NZ_RDFA01000003.1"/>
</dbReference>
<evidence type="ECO:0000313" key="3">
    <source>
        <dbReference type="Proteomes" id="UP000289691"/>
    </source>
</evidence>
<comment type="caution">
    <text evidence="2">The sequence shown here is derived from an EMBL/GenBank/DDBJ whole genome shotgun (WGS) entry which is preliminary data.</text>
</comment>
<dbReference type="EMBL" id="RDFA01000003">
    <property type="protein sequence ID" value="RXK49032.1"/>
    <property type="molecule type" value="Genomic_DNA"/>
</dbReference>
<keyword evidence="1" id="KW-1133">Transmembrane helix</keyword>
<accession>A0A498L412</accession>
<keyword evidence="3" id="KW-1185">Reference proteome</keyword>
<dbReference type="InterPro" id="IPR055943">
    <property type="entry name" value="DUF7521"/>
</dbReference>
<feature type="transmembrane region" description="Helical" evidence="1">
    <location>
        <begin position="68"/>
        <end position="87"/>
    </location>
</feature>
<dbReference type="Proteomes" id="UP000289691">
    <property type="component" value="Unassembled WGS sequence"/>
</dbReference>
<reference evidence="2 3" key="1">
    <citation type="submission" date="2019-01" db="EMBL/GenBank/DDBJ databases">
        <title>Halorientalis sp. F13-25 a new haloarchaeum isolated from hypersaline water.</title>
        <authorList>
            <person name="Ana D.-V."/>
            <person name="Cristina S.-P."/>
            <person name="Antonio V."/>
        </authorList>
    </citation>
    <scope>NUCLEOTIDE SEQUENCE [LARGE SCALE GENOMIC DNA]</scope>
    <source>
        <strain evidence="2 3">F13-25</strain>
    </source>
</reference>
<gene>
    <name evidence="2" type="ORF">EAF64_08855</name>
</gene>
<dbReference type="OrthoDB" id="221164at2157"/>
<name>A0A498L412_9EURY</name>
<proteinExistence type="predicted"/>
<keyword evidence="1" id="KW-0812">Transmembrane</keyword>
<feature type="transmembrane region" description="Helical" evidence="1">
    <location>
        <begin position="37"/>
        <end position="62"/>
    </location>
</feature>
<sequence length="89" mass="9212">MIGMLADLATAATAVVGVFVAALAFRGYRQNDSGVMLALAVGVVAITVVPFLVMELLGPLLALSDAQALVAILLAHTLGLVAIYRTFRN</sequence>
<keyword evidence="1" id="KW-0472">Membrane</keyword>
<dbReference type="Pfam" id="PF24365">
    <property type="entry name" value="DUF7521"/>
    <property type="match status" value="1"/>
</dbReference>
<feature type="transmembrane region" description="Helical" evidence="1">
    <location>
        <begin position="6"/>
        <end position="25"/>
    </location>
</feature>
<dbReference type="AlphaFoldDB" id="A0A498L412"/>
<protein>
    <submittedName>
        <fullName evidence="2">Uncharacterized protein</fullName>
    </submittedName>
</protein>
<organism evidence="2 3">
    <name type="scientific">Halorientalis pallida</name>
    <dbReference type="NCBI Taxonomy" id="2479928"/>
    <lineage>
        <taxon>Archaea</taxon>
        <taxon>Methanobacteriati</taxon>
        <taxon>Methanobacteriota</taxon>
        <taxon>Stenosarchaea group</taxon>
        <taxon>Halobacteria</taxon>
        <taxon>Halobacteriales</taxon>
        <taxon>Haloarculaceae</taxon>
        <taxon>Halorientalis</taxon>
    </lineage>
</organism>